<dbReference type="Pfam" id="PF12000">
    <property type="entry name" value="Glyco_trans_4_3"/>
    <property type="match status" value="1"/>
</dbReference>
<evidence type="ECO:0000259" key="3">
    <source>
        <dbReference type="Pfam" id="PF12000"/>
    </source>
</evidence>
<evidence type="ECO:0000313" key="5">
    <source>
        <dbReference type="Proteomes" id="UP000317835"/>
    </source>
</evidence>
<proteinExistence type="predicted"/>
<keyword evidence="4" id="KW-0946">Virion</keyword>
<dbReference type="SUPFAM" id="SSF53756">
    <property type="entry name" value="UDP-Glycosyltransferase/glycogen phosphorylase"/>
    <property type="match status" value="1"/>
</dbReference>
<dbReference type="Pfam" id="PF13692">
    <property type="entry name" value="Glyco_trans_1_4"/>
    <property type="match status" value="1"/>
</dbReference>
<accession>A0A518HAQ7</accession>
<keyword evidence="4" id="KW-0167">Capsid protein</keyword>
<gene>
    <name evidence="4" type="primary">cotSA_2</name>
    <name evidence="4" type="ORF">ElP_58810</name>
</gene>
<dbReference type="Gene3D" id="3.40.50.2000">
    <property type="entry name" value="Glycogen Phosphorylase B"/>
    <property type="match status" value="1"/>
</dbReference>
<keyword evidence="4" id="KW-0328">Glycosyltransferase</keyword>
<organism evidence="4 5">
    <name type="scientific">Tautonia plasticadhaerens</name>
    <dbReference type="NCBI Taxonomy" id="2527974"/>
    <lineage>
        <taxon>Bacteria</taxon>
        <taxon>Pseudomonadati</taxon>
        <taxon>Planctomycetota</taxon>
        <taxon>Planctomycetia</taxon>
        <taxon>Isosphaerales</taxon>
        <taxon>Isosphaeraceae</taxon>
        <taxon>Tautonia</taxon>
    </lineage>
</organism>
<reference evidence="4 5" key="1">
    <citation type="submission" date="2019-02" db="EMBL/GenBank/DDBJ databases">
        <title>Deep-cultivation of Planctomycetes and their phenomic and genomic characterization uncovers novel biology.</title>
        <authorList>
            <person name="Wiegand S."/>
            <person name="Jogler M."/>
            <person name="Boedeker C."/>
            <person name="Pinto D."/>
            <person name="Vollmers J."/>
            <person name="Rivas-Marin E."/>
            <person name="Kohn T."/>
            <person name="Peeters S.H."/>
            <person name="Heuer A."/>
            <person name="Rast P."/>
            <person name="Oberbeckmann S."/>
            <person name="Bunk B."/>
            <person name="Jeske O."/>
            <person name="Meyerdierks A."/>
            <person name="Storesund J.E."/>
            <person name="Kallscheuer N."/>
            <person name="Luecker S."/>
            <person name="Lage O.M."/>
            <person name="Pohl T."/>
            <person name="Merkel B.J."/>
            <person name="Hornburger P."/>
            <person name="Mueller R.-W."/>
            <person name="Bruemmer F."/>
            <person name="Labrenz M."/>
            <person name="Spormann A.M."/>
            <person name="Op den Camp H."/>
            <person name="Overmann J."/>
            <person name="Amann R."/>
            <person name="Jetten M.S.M."/>
            <person name="Mascher T."/>
            <person name="Medema M.H."/>
            <person name="Devos D.P."/>
            <person name="Kaster A.-K."/>
            <person name="Ovreas L."/>
            <person name="Rohde M."/>
            <person name="Galperin M.Y."/>
            <person name="Jogler C."/>
        </authorList>
    </citation>
    <scope>NUCLEOTIDE SEQUENCE [LARGE SCALE GENOMIC DNA]</scope>
    <source>
        <strain evidence="4 5">ElP</strain>
    </source>
</reference>
<dbReference type="RefSeq" id="WP_197446451.1">
    <property type="nucleotide sequence ID" value="NZ_CP036426.1"/>
</dbReference>
<keyword evidence="1 4" id="KW-0808">Transferase</keyword>
<dbReference type="InterPro" id="IPR022623">
    <property type="entry name" value="Glyco_trans_4"/>
</dbReference>
<dbReference type="PANTHER" id="PTHR46401">
    <property type="entry name" value="GLYCOSYLTRANSFERASE WBBK-RELATED"/>
    <property type="match status" value="1"/>
</dbReference>
<dbReference type="EMBL" id="CP036426">
    <property type="protein sequence ID" value="QDV37934.1"/>
    <property type="molecule type" value="Genomic_DNA"/>
</dbReference>
<dbReference type="AlphaFoldDB" id="A0A518HAQ7"/>
<dbReference type="PANTHER" id="PTHR46401:SF2">
    <property type="entry name" value="GLYCOSYLTRANSFERASE WBBK-RELATED"/>
    <property type="match status" value="1"/>
</dbReference>
<keyword evidence="5" id="KW-1185">Reference proteome</keyword>
<name>A0A518HAQ7_9BACT</name>
<evidence type="ECO:0000313" key="4">
    <source>
        <dbReference type="EMBL" id="QDV37934.1"/>
    </source>
</evidence>
<dbReference type="EC" id="2.4.-.-" evidence="4"/>
<evidence type="ECO:0000256" key="1">
    <source>
        <dbReference type="ARBA" id="ARBA00022679"/>
    </source>
</evidence>
<dbReference type="KEGG" id="tpla:ElP_58810"/>
<feature type="domain" description="Glycosyl transferase family 4" evidence="3">
    <location>
        <begin position="78"/>
        <end position="194"/>
    </location>
</feature>
<dbReference type="GO" id="GO:0016757">
    <property type="term" value="F:glycosyltransferase activity"/>
    <property type="evidence" value="ECO:0007669"/>
    <property type="project" value="UniProtKB-KW"/>
</dbReference>
<dbReference type="GO" id="GO:0009103">
    <property type="term" value="P:lipopolysaccharide biosynthetic process"/>
    <property type="evidence" value="ECO:0007669"/>
    <property type="project" value="TreeGrafter"/>
</dbReference>
<evidence type="ECO:0000256" key="2">
    <source>
        <dbReference type="SAM" id="MobiDB-lite"/>
    </source>
</evidence>
<protein>
    <submittedName>
        <fullName evidence="4">Spore coat protein SA</fullName>
        <ecNumber evidence="4">2.4.-.-</ecNumber>
    </submittedName>
</protein>
<feature type="region of interest" description="Disordered" evidence="2">
    <location>
        <begin position="409"/>
        <end position="430"/>
    </location>
</feature>
<sequence>MHVLFLHRAFPSQFGHLAAELSGRYGWRCSFLAEEMGTCPPPSGEMLGKVDLHRLPPAAGPVGGVTHWMRAQEVAFDLCRRQAAYLRGRPDLRPDLVVGHCGLGPVLFLDGVVDCPLVSYCEYYHAPAFGDLTYRVDLPPVELASTYPRCINATTLLGLVASDSGYSATEAQRRSFPERFRPRLEVHFDGIDTALYRPRPREAMQLLGRSIPRDAEVITFVSRGLESIRGFDLFLELARVLMRERPDLIAVVAGSEWSYYAWDRLHTGSPSFKDWATSRAPVDPSRFVFLGQLEPEVIARILARSDLHVYPTVPFVPSWSLFDAMSCGAVVLGSDVGAVADLVEPGRTGLLAPLFDLDAQLDLARRVLDDPAAFAPIGRAARDRIEAGYSMDVCIPRLRDYFGRIAGEAEGLGRRPDPASRSPGGPGPDQ</sequence>
<dbReference type="Proteomes" id="UP000317835">
    <property type="component" value="Chromosome"/>
</dbReference>